<accession>A0A453PZG9</accession>
<reference evidence="1" key="3">
    <citation type="journal article" date="2017" name="Nature">
        <title>Genome sequence of the progenitor of the wheat D genome Aegilops tauschii.</title>
        <authorList>
            <person name="Luo M.C."/>
            <person name="Gu Y.Q."/>
            <person name="Puiu D."/>
            <person name="Wang H."/>
            <person name="Twardziok S.O."/>
            <person name="Deal K.R."/>
            <person name="Huo N."/>
            <person name="Zhu T."/>
            <person name="Wang L."/>
            <person name="Wang Y."/>
            <person name="McGuire P.E."/>
            <person name="Liu S."/>
            <person name="Long H."/>
            <person name="Ramasamy R.K."/>
            <person name="Rodriguez J.C."/>
            <person name="Van S.L."/>
            <person name="Yuan L."/>
            <person name="Wang Z."/>
            <person name="Xia Z."/>
            <person name="Xiao L."/>
            <person name="Anderson O.D."/>
            <person name="Ouyang S."/>
            <person name="Liang Y."/>
            <person name="Zimin A.V."/>
            <person name="Pertea G."/>
            <person name="Qi P."/>
            <person name="Bennetzen J.L."/>
            <person name="Dai X."/>
            <person name="Dawson M.W."/>
            <person name="Muller H.G."/>
            <person name="Kugler K."/>
            <person name="Rivarola-Duarte L."/>
            <person name="Spannagl M."/>
            <person name="Mayer K.F.X."/>
            <person name="Lu F.H."/>
            <person name="Bevan M.W."/>
            <person name="Leroy P."/>
            <person name="Li P."/>
            <person name="You F.M."/>
            <person name="Sun Q."/>
            <person name="Liu Z."/>
            <person name="Lyons E."/>
            <person name="Wicker T."/>
            <person name="Salzberg S.L."/>
            <person name="Devos K.M."/>
            <person name="Dvorak J."/>
        </authorList>
    </citation>
    <scope>NUCLEOTIDE SEQUENCE [LARGE SCALE GENOMIC DNA]</scope>
    <source>
        <strain evidence="1">cv. AL8/78</strain>
    </source>
</reference>
<proteinExistence type="predicted"/>
<dbReference type="EnsemblPlants" id="AET6Gv20927300.1">
    <property type="protein sequence ID" value="AET6Gv20927300.1"/>
    <property type="gene ID" value="AET6Gv20927300"/>
</dbReference>
<organism evidence="1 2">
    <name type="scientific">Aegilops tauschii subsp. strangulata</name>
    <name type="common">Goatgrass</name>
    <dbReference type="NCBI Taxonomy" id="200361"/>
    <lineage>
        <taxon>Eukaryota</taxon>
        <taxon>Viridiplantae</taxon>
        <taxon>Streptophyta</taxon>
        <taxon>Embryophyta</taxon>
        <taxon>Tracheophyta</taxon>
        <taxon>Spermatophyta</taxon>
        <taxon>Magnoliopsida</taxon>
        <taxon>Liliopsida</taxon>
        <taxon>Poales</taxon>
        <taxon>Poaceae</taxon>
        <taxon>BOP clade</taxon>
        <taxon>Pooideae</taxon>
        <taxon>Triticodae</taxon>
        <taxon>Triticeae</taxon>
        <taxon>Triticinae</taxon>
        <taxon>Aegilops</taxon>
    </lineage>
</organism>
<dbReference type="Proteomes" id="UP000015105">
    <property type="component" value="Chromosome 6D"/>
</dbReference>
<reference evidence="1" key="4">
    <citation type="submission" date="2019-03" db="UniProtKB">
        <authorList>
            <consortium name="EnsemblPlants"/>
        </authorList>
    </citation>
    <scope>IDENTIFICATION</scope>
</reference>
<dbReference type="Gramene" id="AET6Gv20927300.1">
    <property type="protein sequence ID" value="AET6Gv20927300.1"/>
    <property type="gene ID" value="AET6Gv20927300"/>
</dbReference>
<dbReference type="AlphaFoldDB" id="A0A453PZG9"/>
<protein>
    <submittedName>
        <fullName evidence="1">Uncharacterized protein</fullName>
    </submittedName>
</protein>
<name>A0A453PZG9_AEGTS</name>
<reference evidence="1" key="5">
    <citation type="journal article" date="2021" name="G3 (Bethesda)">
        <title>Aegilops tauschii genome assembly Aet v5.0 features greater sequence contiguity and improved annotation.</title>
        <authorList>
            <person name="Wang L."/>
            <person name="Zhu T."/>
            <person name="Rodriguez J.C."/>
            <person name="Deal K.R."/>
            <person name="Dubcovsky J."/>
            <person name="McGuire P.E."/>
            <person name="Lux T."/>
            <person name="Spannagl M."/>
            <person name="Mayer K.F.X."/>
            <person name="Baldrich P."/>
            <person name="Meyers B.C."/>
            <person name="Huo N."/>
            <person name="Gu Y.Q."/>
            <person name="Zhou H."/>
            <person name="Devos K.M."/>
            <person name="Bennetzen J.L."/>
            <person name="Unver T."/>
            <person name="Budak H."/>
            <person name="Gulick P.J."/>
            <person name="Galiba G."/>
            <person name="Kalapos B."/>
            <person name="Nelson D.R."/>
            <person name="Li P."/>
            <person name="You F.M."/>
            <person name="Luo M.C."/>
            <person name="Dvorak J."/>
        </authorList>
    </citation>
    <scope>NUCLEOTIDE SEQUENCE [LARGE SCALE GENOMIC DNA]</scope>
    <source>
        <strain evidence="1">cv. AL8/78</strain>
    </source>
</reference>
<reference evidence="2" key="1">
    <citation type="journal article" date="2014" name="Science">
        <title>Ancient hybridizations among the ancestral genomes of bread wheat.</title>
        <authorList>
            <consortium name="International Wheat Genome Sequencing Consortium,"/>
            <person name="Marcussen T."/>
            <person name="Sandve S.R."/>
            <person name="Heier L."/>
            <person name="Spannagl M."/>
            <person name="Pfeifer M."/>
            <person name="Jakobsen K.S."/>
            <person name="Wulff B.B."/>
            <person name="Steuernagel B."/>
            <person name="Mayer K.F."/>
            <person name="Olsen O.A."/>
        </authorList>
    </citation>
    <scope>NUCLEOTIDE SEQUENCE [LARGE SCALE GENOMIC DNA]</scope>
    <source>
        <strain evidence="2">cv. AL8/78</strain>
    </source>
</reference>
<sequence length="56" mass="6138">GYAANLAKCVTSDGFKLSVLKTHDCHILLQRILPAGLRGIMDKDIYEAVAELGNFF</sequence>
<evidence type="ECO:0000313" key="2">
    <source>
        <dbReference type="Proteomes" id="UP000015105"/>
    </source>
</evidence>
<keyword evidence="2" id="KW-1185">Reference proteome</keyword>
<reference evidence="2" key="2">
    <citation type="journal article" date="2017" name="Nat. Plants">
        <title>The Aegilops tauschii genome reveals multiple impacts of transposons.</title>
        <authorList>
            <person name="Zhao G."/>
            <person name="Zou C."/>
            <person name="Li K."/>
            <person name="Wang K."/>
            <person name="Li T."/>
            <person name="Gao L."/>
            <person name="Zhang X."/>
            <person name="Wang H."/>
            <person name="Yang Z."/>
            <person name="Liu X."/>
            <person name="Jiang W."/>
            <person name="Mao L."/>
            <person name="Kong X."/>
            <person name="Jiao Y."/>
            <person name="Jia J."/>
        </authorList>
    </citation>
    <scope>NUCLEOTIDE SEQUENCE [LARGE SCALE GENOMIC DNA]</scope>
    <source>
        <strain evidence="2">cv. AL8/78</strain>
    </source>
</reference>
<evidence type="ECO:0000313" key="1">
    <source>
        <dbReference type="EnsemblPlants" id="AET6Gv20927300.1"/>
    </source>
</evidence>